<evidence type="ECO:0000313" key="2">
    <source>
        <dbReference type="Proteomes" id="UP000002489"/>
    </source>
</evidence>
<accession>A0A0D2XFK3</accession>
<dbReference type="EnsemblFungi" id="FOXG_02692T0">
    <property type="protein sequence ID" value="FOXG_02692P0"/>
    <property type="gene ID" value="FOXG_02692"/>
</dbReference>
<reference evidence="1" key="2">
    <citation type="submission" date="2025-08" db="UniProtKB">
        <authorList>
            <consortium name="EnsemblFungi"/>
        </authorList>
    </citation>
    <scope>IDENTIFICATION</scope>
    <source>
        <strain evidence="1">4287 / CBS 123668 / FGSC 9935 / NRRL 34936</strain>
    </source>
</reference>
<dbReference type="Proteomes" id="UP000002489">
    <property type="component" value="Unassembled WGS sequence"/>
</dbReference>
<organism evidence="1 2">
    <name type="scientific">Fusarium oxysporum (strain Fo5176)</name>
    <name type="common">Fusarium vascular wilt</name>
    <dbReference type="NCBI Taxonomy" id="660025"/>
    <lineage>
        <taxon>Eukaryota</taxon>
        <taxon>Fungi</taxon>
        <taxon>Dikarya</taxon>
        <taxon>Ascomycota</taxon>
        <taxon>Pezizomycotina</taxon>
        <taxon>Sordariomycetes</taxon>
        <taxon>Hypocreomycetidae</taxon>
        <taxon>Hypocreales</taxon>
        <taxon>Nectriaceae</taxon>
        <taxon>Fusarium</taxon>
        <taxon>Fusarium oxysporum species complex</taxon>
    </lineage>
</organism>
<proteinExistence type="predicted"/>
<reference evidence="2" key="1">
    <citation type="journal article" date="2012" name="Mol. Plant Microbe Interact.">
        <title>A highly conserved effector in Fusarium oxysporum is required for full virulence on Arabidopsis.</title>
        <authorList>
            <person name="Thatcher L.F."/>
            <person name="Gardiner D.M."/>
            <person name="Kazan K."/>
            <person name="Manners J."/>
        </authorList>
    </citation>
    <scope>NUCLEOTIDE SEQUENCE [LARGE SCALE GENOMIC DNA]</scope>
    <source>
        <strain evidence="2">Fo5176</strain>
    </source>
</reference>
<dbReference type="AlphaFoldDB" id="A0A0D2XFK3"/>
<dbReference type="STRING" id="426428.A0A0D2XFK3"/>
<protein>
    <submittedName>
        <fullName evidence="1">Uncharacterized protein</fullName>
    </submittedName>
</protein>
<name>A0A0D2XFK3_FUSOF</name>
<sequence length="248" mass="27237">MSAWKIPFGAFANLDFDLSIGCYYFMIPPMINESTKISLPDVEEFPESLSYKVDVNTSPDPAHTQAESPQLASDHSKICLETLVRLYYLRHGFSGSDALLTNFLVLIAFQSITKLKAGIPPPSSSSSSSDLSIPGITASPFTAQDLSDARSALILAEKGLTEQGQCYFFSQAFFHVVLNSISPEDAQLVQHYTKVPSEGPDERRMRAEHVHSDFPIEIVTVTNGATSQSLDKLTKRSFKPPAILDKMA</sequence>
<evidence type="ECO:0000313" key="1">
    <source>
        <dbReference type="EnsemblFungi" id="FOXG_02692P0"/>
    </source>
</evidence>